<dbReference type="RefSeq" id="WP_035719046.1">
    <property type="nucleotide sequence ID" value="NZ_CP038017.1"/>
</dbReference>
<dbReference type="EMBL" id="CP038017">
    <property type="protein sequence ID" value="QIV94513.1"/>
    <property type="molecule type" value="Genomic_DNA"/>
</dbReference>
<dbReference type="Proteomes" id="UP000503320">
    <property type="component" value="Chromosome"/>
</dbReference>
<proteinExistence type="predicted"/>
<dbReference type="EC" id="5.4.99.5" evidence="1"/>
<dbReference type="PROSITE" id="PS51168">
    <property type="entry name" value="CHORISMATE_MUT_2"/>
    <property type="match status" value="1"/>
</dbReference>
<dbReference type="PANTHER" id="PTHR38041:SF1">
    <property type="entry name" value="CHORISMATE MUTASE"/>
    <property type="match status" value="1"/>
</dbReference>
<dbReference type="GO" id="GO:0046417">
    <property type="term" value="P:chorismate metabolic process"/>
    <property type="evidence" value="ECO:0007669"/>
    <property type="project" value="InterPro"/>
</dbReference>
<keyword evidence="5" id="KW-1185">Reference proteome</keyword>
<evidence type="ECO:0000259" key="3">
    <source>
        <dbReference type="PROSITE" id="PS51168"/>
    </source>
</evidence>
<reference evidence="4 5" key="1">
    <citation type="submission" date="2019-03" db="EMBL/GenBank/DDBJ databases">
        <title>Complete Genome Sequence of Allofrancisella frigidaquae Strain SYSU 10HL1970 Isolated from Water-Cooling Systems in China.</title>
        <authorList>
            <person name="Ohrman C."/>
            <person name="Uneklint I."/>
            <person name="Sjodin A."/>
        </authorList>
    </citation>
    <scope>NUCLEOTIDE SEQUENCE [LARGE SCALE GENOMIC DNA]</scope>
    <source>
        <strain evidence="4 5">SYSU 10HL1970</strain>
    </source>
</reference>
<keyword evidence="2" id="KW-0413">Isomerase</keyword>
<dbReference type="InterPro" id="IPR036979">
    <property type="entry name" value="CM_dom_sf"/>
</dbReference>
<organism evidence="4 5">
    <name type="scientific">Allofrancisella frigidaquae</name>
    <dbReference type="NCBI Taxonomy" id="1085644"/>
    <lineage>
        <taxon>Bacteria</taxon>
        <taxon>Pseudomonadati</taxon>
        <taxon>Pseudomonadota</taxon>
        <taxon>Gammaproteobacteria</taxon>
        <taxon>Thiotrichales</taxon>
        <taxon>Francisellaceae</taxon>
        <taxon>Allofrancisella</taxon>
    </lineage>
</organism>
<evidence type="ECO:0000313" key="4">
    <source>
        <dbReference type="EMBL" id="QIV94513.1"/>
    </source>
</evidence>
<dbReference type="Pfam" id="PF01817">
    <property type="entry name" value="CM_2"/>
    <property type="match status" value="1"/>
</dbReference>
<gene>
    <name evidence="4" type="ORF">E3E15_03730</name>
</gene>
<dbReference type="Gene3D" id="1.20.59.10">
    <property type="entry name" value="Chorismate mutase"/>
    <property type="match status" value="1"/>
</dbReference>
<evidence type="ECO:0000256" key="2">
    <source>
        <dbReference type="ARBA" id="ARBA00023235"/>
    </source>
</evidence>
<evidence type="ECO:0000313" key="5">
    <source>
        <dbReference type="Proteomes" id="UP000503320"/>
    </source>
</evidence>
<dbReference type="InterPro" id="IPR002701">
    <property type="entry name" value="CM_II_prokaryot"/>
</dbReference>
<accession>A0A6M3HTF5</accession>
<dbReference type="SMART" id="SM00830">
    <property type="entry name" value="CM_2"/>
    <property type="match status" value="1"/>
</dbReference>
<name>A0A6M3HTF5_9GAMM</name>
<dbReference type="AlphaFoldDB" id="A0A6M3HTF5"/>
<dbReference type="SUPFAM" id="SSF48600">
    <property type="entry name" value="Chorismate mutase II"/>
    <property type="match status" value="1"/>
</dbReference>
<dbReference type="GO" id="GO:0004106">
    <property type="term" value="F:chorismate mutase activity"/>
    <property type="evidence" value="ECO:0007669"/>
    <property type="project" value="UniProtKB-EC"/>
</dbReference>
<dbReference type="InterPro" id="IPR051331">
    <property type="entry name" value="Chorismate_mutase-related"/>
</dbReference>
<dbReference type="InterPro" id="IPR036263">
    <property type="entry name" value="Chorismate_II_sf"/>
</dbReference>
<dbReference type="GO" id="GO:0009697">
    <property type="term" value="P:salicylic acid biosynthetic process"/>
    <property type="evidence" value="ECO:0007669"/>
    <property type="project" value="TreeGrafter"/>
</dbReference>
<feature type="domain" description="Chorismate mutase" evidence="3">
    <location>
        <begin position="23"/>
        <end position="113"/>
    </location>
</feature>
<evidence type="ECO:0000256" key="1">
    <source>
        <dbReference type="ARBA" id="ARBA00012404"/>
    </source>
</evidence>
<dbReference type="KEGG" id="afri:E3E15_03730"/>
<protein>
    <recommendedName>
        <fullName evidence="1">chorismate mutase</fullName>
        <ecNumber evidence="1">5.4.99.5</ecNumber>
    </recommendedName>
</protein>
<dbReference type="PANTHER" id="PTHR38041">
    <property type="entry name" value="CHORISMATE MUTASE"/>
    <property type="match status" value="1"/>
</dbReference>
<sequence>MKKTITILIVGIICWGSVSAMGKHNTPSLDQYRTKITNIDQEIIRLIAQREQIVKQVGKYKKKHNLAVYDPDREAKLKKTHEAIAMQYDVSPELVNNVFDVIISNSRDLEKKV</sequence>